<keyword evidence="3" id="KW-1003">Cell membrane</keyword>
<protein>
    <submittedName>
        <fullName evidence="9">Carbohydrate ABC transporter permease</fullName>
    </submittedName>
</protein>
<comment type="similarity">
    <text evidence="7">Belongs to the binding-protein-dependent transport system permease family.</text>
</comment>
<dbReference type="SUPFAM" id="SSF161098">
    <property type="entry name" value="MetI-like"/>
    <property type="match status" value="1"/>
</dbReference>
<gene>
    <name evidence="9" type="ORF">F4Y08_05440</name>
</gene>
<evidence type="ECO:0000256" key="3">
    <source>
        <dbReference type="ARBA" id="ARBA00022475"/>
    </source>
</evidence>
<feature type="transmembrane region" description="Helical" evidence="7">
    <location>
        <begin position="84"/>
        <end position="110"/>
    </location>
</feature>
<name>A0A6B1DQ93_9CHLR</name>
<dbReference type="InterPro" id="IPR000515">
    <property type="entry name" value="MetI-like"/>
</dbReference>
<dbReference type="Pfam" id="PF00528">
    <property type="entry name" value="BPD_transp_1"/>
    <property type="match status" value="1"/>
</dbReference>
<evidence type="ECO:0000256" key="1">
    <source>
        <dbReference type="ARBA" id="ARBA00004651"/>
    </source>
</evidence>
<evidence type="ECO:0000256" key="5">
    <source>
        <dbReference type="ARBA" id="ARBA00022989"/>
    </source>
</evidence>
<dbReference type="GO" id="GO:0005886">
    <property type="term" value="C:plasma membrane"/>
    <property type="evidence" value="ECO:0007669"/>
    <property type="project" value="UniProtKB-SubCell"/>
</dbReference>
<accession>A0A6B1DQ93</accession>
<evidence type="ECO:0000313" key="9">
    <source>
        <dbReference type="EMBL" id="MYD89770.1"/>
    </source>
</evidence>
<evidence type="ECO:0000256" key="4">
    <source>
        <dbReference type="ARBA" id="ARBA00022692"/>
    </source>
</evidence>
<dbReference type="Gene3D" id="1.10.3720.10">
    <property type="entry name" value="MetI-like"/>
    <property type="match status" value="1"/>
</dbReference>
<feature type="transmembrane region" description="Helical" evidence="7">
    <location>
        <begin position="122"/>
        <end position="144"/>
    </location>
</feature>
<feature type="transmembrane region" description="Helical" evidence="7">
    <location>
        <begin position="156"/>
        <end position="175"/>
    </location>
</feature>
<dbReference type="EMBL" id="VXPY01000035">
    <property type="protein sequence ID" value="MYD89770.1"/>
    <property type="molecule type" value="Genomic_DNA"/>
</dbReference>
<keyword evidence="6 7" id="KW-0472">Membrane</keyword>
<dbReference type="GO" id="GO:0055085">
    <property type="term" value="P:transmembrane transport"/>
    <property type="evidence" value="ECO:0007669"/>
    <property type="project" value="InterPro"/>
</dbReference>
<evidence type="ECO:0000256" key="6">
    <source>
        <dbReference type="ARBA" id="ARBA00023136"/>
    </source>
</evidence>
<comment type="caution">
    <text evidence="9">The sequence shown here is derived from an EMBL/GenBank/DDBJ whole genome shotgun (WGS) entry which is preliminary data.</text>
</comment>
<feature type="transmembrane region" description="Helical" evidence="7">
    <location>
        <begin position="253"/>
        <end position="274"/>
    </location>
</feature>
<dbReference type="InterPro" id="IPR035906">
    <property type="entry name" value="MetI-like_sf"/>
</dbReference>
<feature type="transmembrane region" description="Helical" evidence="7">
    <location>
        <begin position="196"/>
        <end position="218"/>
    </location>
</feature>
<keyword evidence="2 7" id="KW-0813">Transport</keyword>
<evidence type="ECO:0000259" key="8">
    <source>
        <dbReference type="PROSITE" id="PS50928"/>
    </source>
</evidence>
<dbReference type="CDD" id="cd06261">
    <property type="entry name" value="TM_PBP2"/>
    <property type="match status" value="1"/>
</dbReference>
<evidence type="ECO:0000256" key="7">
    <source>
        <dbReference type="RuleBase" id="RU363032"/>
    </source>
</evidence>
<organism evidence="9">
    <name type="scientific">Caldilineaceae bacterium SB0662_bin_9</name>
    <dbReference type="NCBI Taxonomy" id="2605258"/>
    <lineage>
        <taxon>Bacteria</taxon>
        <taxon>Bacillati</taxon>
        <taxon>Chloroflexota</taxon>
        <taxon>Caldilineae</taxon>
        <taxon>Caldilineales</taxon>
        <taxon>Caldilineaceae</taxon>
    </lineage>
</organism>
<feature type="transmembrane region" description="Helical" evidence="7">
    <location>
        <begin position="24"/>
        <end position="45"/>
    </location>
</feature>
<proteinExistence type="inferred from homology"/>
<dbReference type="PANTHER" id="PTHR43744:SF12">
    <property type="entry name" value="ABC TRANSPORTER PERMEASE PROTEIN MG189-RELATED"/>
    <property type="match status" value="1"/>
</dbReference>
<keyword evidence="4 7" id="KW-0812">Transmembrane</keyword>
<sequence>MAAEPSPAGNTGLTRQARTRLGHIVLHAALLVGTFFMVMPFLWMLSTSLKMPKEIFRYPPLWIPTEFAWSNYRDTLTALPFDRFYLNSAIVSVSSTLIQVLAAALAAFAFARLRFKGRNPLFLLYLATLMIPFQVTMIPNFILISRVLDWYNTYQALIFPTSFSAFSVFLLRQFFAGLPMELDEAARMDGASTLRIWWQVILPLSGPALAALSIFSFLGSWNSFLWPLVVTASNEMRTIPVGLSAFQGEHNTAWNLLMAGSVIALVPVLAVYMVGQNWFQRGITLSGMGGR</sequence>
<dbReference type="PROSITE" id="PS50928">
    <property type="entry name" value="ABC_TM1"/>
    <property type="match status" value="1"/>
</dbReference>
<dbReference type="AlphaFoldDB" id="A0A6B1DQ93"/>
<comment type="subcellular location">
    <subcellularLocation>
        <location evidence="1 7">Cell membrane</location>
        <topology evidence="1 7">Multi-pass membrane protein</topology>
    </subcellularLocation>
</comment>
<feature type="domain" description="ABC transmembrane type-1" evidence="8">
    <location>
        <begin position="85"/>
        <end position="275"/>
    </location>
</feature>
<keyword evidence="5 7" id="KW-1133">Transmembrane helix</keyword>
<reference evidence="9" key="1">
    <citation type="submission" date="2019-09" db="EMBL/GenBank/DDBJ databases">
        <title>Characterisation of the sponge microbiome using genome-centric metagenomics.</title>
        <authorList>
            <person name="Engelberts J.P."/>
            <person name="Robbins S.J."/>
            <person name="De Goeij J.M."/>
            <person name="Aranda M."/>
            <person name="Bell S.C."/>
            <person name="Webster N.S."/>
        </authorList>
    </citation>
    <scope>NUCLEOTIDE SEQUENCE</scope>
    <source>
        <strain evidence="9">SB0662_bin_9</strain>
    </source>
</reference>
<dbReference type="PANTHER" id="PTHR43744">
    <property type="entry name" value="ABC TRANSPORTER PERMEASE PROTEIN MG189-RELATED-RELATED"/>
    <property type="match status" value="1"/>
</dbReference>
<evidence type="ECO:0000256" key="2">
    <source>
        <dbReference type="ARBA" id="ARBA00022448"/>
    </source>
</evidence>